<organism evidence="14 15">
    <name type="scientific">Tetranychus urticae</name>
    <name type="common">Two-spotted spider mite</name>
    <dbReference type="NCBI Taxonomy" id="32264"/>
    <lineage>
        <taxon>Eukaryota</taxon>
        <taxon>Metazoa</taxon>
        <taxon>Ecdysozoa</taxon>
        <taxon>Arthropoda</taxon>
        <taxon>Chelicerata</taxon>
        <taxon>Arachnida</taxon>
        <taxon>Acari</taxon>
        <taxon>Acariformes</taxon>
        <taxon>Trombidiformes</taxon>
        <taxon>Prostigmata</taxon>
        <taxon>Eleutherengona</taxon>
        <taxon>Raphignathae</taxon>
        <taxon>Tetranychoidea</taxon>
        <taxon>Tetranychidae</taxon>
        <taxon>Tetranychus</taxon>
    </lineage>
</organism>
<keyword evidence="11 13" id="KW-0275">Fatty acid biosynthesis</keyword>
<dbReference type="GO" id="GO:0102158">
    <property type="term" value="F:very-long-chain (3R)-3-hydroxyacyl-CoA dehydratase activity"/>
    <property type="evidence" value="ECO:0007669"/>
    <property type="project" value="UniProtKB-EC"/>
</dbReference>
<dbReference type="EMBL" id="CAEY01000711">
    <property type="status" value="NOT_ANNOTATED_CDS"/>
    <property type="molecule type" value="Genomic_DNA"/>
</dbReference>
<comment type="function">
    <text evidence="13">Catalyzes the third of the four reactions of the long-chain fatty acids elongation cycle. This endoplasmic reticulum-bound enzymatic process, allows the addition of two carbons to the chain of long- and very long-chain fatty acids/VLCFAs per cycle. This enzyme catalyzes the dehydration of the 3-hydroxyacyl-CoA intermediate into trans-2,3-enoyl-CoA, within each cycle of fatty acid elongation. Thereby, it participates to the production of VLCFAs of different chain lengths that are involved in multiple biological processes as precursors of membrane lipids and lipid mediators.</text>
</comment>
<comment type="catalytic activity">
    <reaction evidence="13">
        <text>a very-long-chain (3R)-3-hydroxyacyl-CoA = a very-long-chain (2E)-enoyl-CoA + H2O</text>
        <dbReference type="Rhea" id="RHEA:45812"/>
        <dbReference type="ChEBI" id="CHEBI:15377"/>
        <dbReference type="ChEBI" id="CHEBI:83728"/>
        <dbReference type="ChEBI" id="CHEBI:85440"/>
        <dbReference type="EC" id="4.2.1.134"/>
    </reaction>
</comment>
<keyword evidence="10 13" id="KW-0472">Membrane</keyword>
<accession>T1KYB3</accession>
<evidence type="ECO:0000313" key="15">
    <source>
        <dbReference type="Proteomes" id="UP000015104"/>
    </source>
</evidence>
<dbReference type="GO" id="GO:0005789">
    <property type="term" value="C:endoplasmic reticulum membrane"/>
    <property type="evidence" value="ECO:0007669"/>
    <property type="project" value="UniProtKB-SubCell"/>
</dbReference>
<evidence type="ECO:0000256" key="9">
    <source>
        <dbReference type="ARBA" id="ARBA00023098"/>
    </source>
</evidence>
<evidence type="ECO:0000256" key="8">
    <source>
        <dbReference type="ARBA" id="ARBA00022989"/>
    </source>
</evidence>
<evidence type="ECO:0000256" key="11">
    <source>
        <dbReference type="ARBA" id="ARBA00023160"/>
    </source>
</evidence>
<feature type="transmembrane region" description="Helical" evidence="13">
    <location>
        <begin position="216"/>
        <end position="237"/>
    </location>
</feature>
<evidence type="ECO:0000256" key="1">
    <source>
        <dbReference type="ARBA" id="ARBA00004141"/>
    </source>
</evidence>
<keyword evidence="15" id="KW-1185">Reference proteome</keyword>
<name>T1KYB3_TETUR</name>
<comment type="caution">
    <text evidence="13">Lacks conserved residue(s) required for the propagation of feature annotation.</text>
</comment>
<dbReference type="Proteomes" id="UP000015104">
    <property type="component" value="Unassembled WGS sequence"/>
</dbReference>
<comment type="pathway">
    <text evidence="2 13">Lipid metabolism; fatty acid biosynthesis.</text>
</comment>
<evidence type="ECO:0000256" key="3">
    <source>
        <dbReference type="ARBA" id="ARBA00007811"/>
    </source>
</evidence>
<proteinExistence type="inferred from homology"/>
<dbReference type="EnsemblMetazoa" id="tetur27g00060.1">
    <property type="protein sequence ID" value="tetur27g00060.1"/>
    <property type="gene ID" value="tetur27g00060"/>
</dbReference>
<dbReference type="AlphaFoldDB" id="T1KYB3"/>
<reference evidence="15" key="1">
    <citation type="submission" date="2011-08" db="EMBL/GenBank/DDBJ databases">
        <authorList>
            <person name="Rombauts S."/>
        </authorList>
    </citation>
    <scope>NUCLEOTIDE SEQUENCE</scope>
    <source>
        <strain evidence="15">London</strain>
    </source>
</reference>
<dbReference type="PANTHER" id="PTHR11035:SF35">
    <property type="entry name" value="VERY-LONG-CHAIN (3R)-3-HYDROXYACYL-COA DEHYDRATASE"/>
    <property type="match status" value="1"/>
</dbReference>
<feature type="transmembrane region" description="Helical" evidence="13">
    <location>
        <begin position="132"/>
        <end position="152"/>
    </location>
</feature>
<dbReference type="UniPathway" id="UPA00094"/>
<keyword evidence="7 13" id="KW-0276">Fatty acid metabolism</keyword>
<keyword evidence="6 13" id="KW-0812">Transmembrane</keyword>
<evidence type="ECO:0000256" key="2">
    <source>
        <dbReference type="ARBA" id="ARBA00005194"/>
    </source>
</evidence>
<keyword evidence="8 13" id="KW-1133">Transmembrane helix</keyword>
<dbReference type="Pfam" id="PF04387">
    <property type="entry name" value="PTPLA"/>
    <property type="match status" value="1"/>
</dbReference>
<dbReference type="PANTHER" id="PTHR11035">
    <property type="entry name" value="VERY-LONG-CHAIN (3R)-3-HYDROXYACYL-COA DEHYDRATASE"/>
    <property type="match status" value="1"/>
</dbReference>
<keyword evidence="9 13" id="KW-0443">Lipid metabolism</keyword>
<dbReference type="GO" id="GO:0030497">
    <property type="term" value="P:fatty acid elongation"/>
    <property type="evidence" value="ECO:0007669"/>
    <property type="project" value="TreeGrafter"/>
</dbReference>
<evidence type="ECO:0000256" key="7">
    <source>
        <dbReference type="ARBA" id="ARBA00022832"/>
    </source>
</evidence>
<dbReference type="GO" id="GO:0030148">
    <property type="term" value="P:sphingolipid biosynthetic process"/>
    <property type="evidence" value="ECO:0007669"/>
    <property type="project" value="TreeGrafter"/>
</dbReference>
<evidence type="ECO:0000256" key="5">
    <source>
        <dbReference type="ARBA" id="ARBA00022516"/>
    </source>
</evidence>
<dbReference type="HOGENOM" id="CLU_034302_3_0_1"/>
<comment type="similarity">
    <text evidence="3 13">Belongs to the very long-chain fatty acids dehydratase HACD family.</text>
</comment>
<dbReference type="GO" id="GO:0042761">
    <property type="term" value="P:very long-chain fatty acid biosynthetic process"/>
    <property type="evidence" value="ECO:0007669"/>
    <property type="project" value="TreeGrafter"/>
</dbReference>
<keyword evidence="5 13" id="KW-0444">Lipid biosynthesis</keyword>
<protein>
    <recommendedName>
        <fullName evidence="4 13">Very-long-chain (3R)-3-hydroxyacyl-CoA dehydratase</fullName>
        <ecNumber evidence="4 13">4.2.1.134</ecNumber>
    </recommendedName>
</protein>
<evidence type="ECO:0000313" key="14">
    <source>
        <dbReference type="EnsemblMetazoa" id="tetur27g00060.1"/>
    </source>
</evidence>
<evidence type="ECO:0000256" key="12">
    <source>
        <dbReference type="ARBA" id="ARBA00023239"/>
    </source>
</evidence>
<feature type="transmembrane region" description="Helical" evidence="13">
    <location>
        <begin position="164"/>
        <end position="186"/>
    </location>
</feature>
<keyword evidence="13" id="KW-0256">Endoplasmic reticulum</keyword>
<evidence type="ECO:0000256" key="13">
    <source>
        <dbReference type="RuleBase" id="RU363109"/>
    </source>
</evidence>
<sequence>MEDEFRKSQNYFRNLPDKDFGRRRKSQLNPEEFRKVYLFLFNMFSFVGFIYVLVVLIIRYAKEGPESMAGSYKALGRVMKFLHLMQILEVLHPLLGYTRGEFKIPSLQIGFRLFMIFIMIDSEPRLQTKPVVFYLFLIYSMMEVIKYPYYMLRVFRVDIAFLTWLRYTIWIPLYPLTFICEGVILLRNIPYFDETGRYSIFLPNQLNFSFHLPTFIRLYLLTGFFPFMWLAMNRLYYQRVRMIGPKKWKKEFAKAD</sequence>
<evidence type="ECO:0000256" key="4">
    <source>
        <dbReference type="ARBA" id="ARBA00013122"/>
    </source>
</evidence>
<dbReference type="eggNOG" id="KOG3187">
    <property type="taxonomic scope" value="Eukaryota"/>
</dbReference>
<evidence type="ECO:0000256" key="6">
    <source>
        <dbReference type="ARBA" id="ARBA00022692"/>
    </source>
</evidence>
<feature type="transmembrane region" description="Helical" evidence="13">
    <location>
        <begin position="36"/>
        <end position="58"/>
    </location>
</feature>
<evidence type="ECO:0000256" key="10">
    <source>
        <dbReference type="ARBA" id="ARBA00023136"/>
    </source>
</evidence>
<keyword evidence="12 13" id="KW-0456">Lyase</keyword>
<dbReference type="STRING" id="32264.T1KYB3"/>
<dbReference type="EC" id="4.2.1.134" evidence="4 13"/>
<reference evidence="14" key="2">
    <citation type="submission" date="2015-06" db="UniProtKB">
        <authorList>
            <consortium name="EnsemblMetazoa"/>
        </authorList>
    </citation>
    <scope>IDENTIFICATION</scope>
</reference>
<comment type="subcellular location">
    <subcellularLocation>
        <location evidence="13">Endoplasmic reticulum membrane</location>
        <topology evidence="13">Multi-pass membrane protein</topology>
    </subcellularLocation>
    <subcellularLocation>
        <location evidence="1">Membrane</location>
        <topology evidence="1">Multi-pass membrane protein</topology>
    </subcellularLocation>
</comment>
<dbReference type="InterPro" id="IPR007482">
    <property type="entry name" value="Tyr_Pase-like_PTPLA"/>
</dbReference>